<dbReference type="SMART" id="SM00210">
    <property type="entry name" value="TSPN"/>
    <property type="match status" value="1"/>
</dbReference>
<dbReference type="OrthoDB" id="5983381at2759"/>
<dbReference type="InterPro" id="IPR013320">
    <property type="entry name" value="ConA-like_dom_sf"/>
</dbReference>
<dbReference type="InterPro" id="IPR048287">
    <property type="entry name" value="TSPN-like_N"/>
</dbReference>
<proteinExistence type="predicted"/>
<protein>
    <recommendedName>
        <fullName evidence="4">Thrombospondin-like N-terminal domain-containing protein</fullName>
    </recommendedName>
</protein>
<reference evidence="5 6" key="1">
    <citation type="journal article" date="2018" name="Nat. Ecol. Evol.">
        <title>Shark genomes provide insights into elasmobranch evolution and the origin of vertebrates.</title>
        <authorList>
            <person name="Hara Y"/>
            <person name="Yamaguchi K"/>
            <person name="Onimaru K"/>
            <person name="Kadota M"/>
            <person name="Koyanagi M"/>
            <person name="Keeley SD"/>
            <person name="Tatsumi K"/>
            <person name="Tanaka K"/>
            <person name="Motone F"/>
            <person name="Kageyama Y"/>
            <person name="Nozu R"/>
            <person name="Adachi N"/>
            <person name="Nishimura O"/>
            <person name="Nakagawa R"/>
            <person name="Tanegashima C"/>
            <person name="Kiyatake I"/>
            <person name="Matsumoto R"/>
            <person name="Murakumo K"/>
            <person name="Nishida K"/>
            <person name="Terakita A"/>
            <person name="Kuratani S"/>
            <person name="Sato K"/>
            <person name="Hyodo S Kuraku.S."/>
        </authorList>
    </citation>
    <scope>NUCLEOTIDE SEQUENCE [LARGE SCALE GENOMIC DNA]</scope>
</reference>
<evidence type="ECO:0000256" key="1">
    <source>
        <dbReference type="ARBA" id="ARBA00022737"/>
    </source>
</evidence>
<evidence type="ECO:0000259" key="4">
    <source>
        <dbReference type="SMART" id="SM00210"/>
    </source>
</evidence>
<dbReference type="SUPFAM" id="SSF49899">
    <property type="entry name" value="Concanavalin A-like lectins/glucanases"/>
    <property type="match status" value="1"/>
</dbReference>
<sequence>MKHVTFQIAFLWVTIVIHLTRGKLVNKREDALCPTIETEELQSQGQHVEASGFDLLKSFSLTRSAGRKDSQAPQLIRMGRKLLVRHTQQIFPRGLPAEFSFVATFRLKRTTKKEHWRLWQITDQSGSVQASISIDGSRKVVEYNVKGASGKTLHLTFKKRELGSLFDRQWHKLAINVKSGSVSLYKDCKLVDSKRSEEMESIDVHGEMAIGIRVRDGTPVDFDLQQIMVYCNPHLIELETCCRVPGGLCSLKGDSSPSIVTSENLMRQKSTQSKPKSDNQKGEVPVAPEKGERGDPGPLGEKVKVSYTFTYIEI</sequence>
<name>A0A401PML3_SCYTO</name>
<keyword evidence="1" id="KW-0677">Repeat</keyword>
<evidence type="ECO:0000256" key="3">
    <source>
        <dbReference type="SAM" id="SignalP"/>
    </source>
</evidence>
<feature type="compositionally biased region" description="Polar residues" evidence="2">
    <location>
        <begin position="260"/>
        <end position="274"/>
    </location>
</feature>
<dbReference type="Gene3D" id="2.60.120.200">
    <property type="match status" value="1"/>
</dbReference>
<organism evidence="5 6">
    <name type="scientific">Scyliorhinus torazame</name>
    <name type="common">Cloudy catshark</name>
    <name type="synonym">Catulus torazame</name>
    <dbReference type="NCBI Taxonomy" id="75743"/>
    <lineage>
        <taxon>Eukaryota</taxon>
        <taxon>Metazoa</taxon>
        <taxon>Chordata</taxon>
        <taxon>Craniata</taxon>
        <taxon>Vertebrata</taxon>
        <taxon>Chondrichthyes</taxon>
        <taxon>Elasmobranchii</taxon>
        <taxon>Galeomorphii</taxon>
        <taxon>Galeoidea</taxon>
        <taxon>Carcharhiniformes</taxon>
        <taxon>Scyliorhinidae</taxon>
        <taxon>Scyliorhinus</taxon>
    </lineage>
</organism>
<feature type="region of interest" description="Disordered" evidence="2">
    <location>
        <begin position="260"/>
        <end position="301"/>
    </location>
</feature>
<evidence type="ECO:0000256" key="2">
    <source>
        <dbReference type="SAM" id="MobiDB-lite"/>
    </source>
</evidence>
<accession>A0A401PML3</accession>
<comment type="caution">
    <text evidence="5">The sequence shown here is derived from an EMBL/GenBank/DDBJ whole genome shotgun (WGS) entry which is preliminary data.</text>
</comment>
<feature type="domain" description="Thrombospondin-like N-terminal" evidence="4">
    <location>
        <begin position="46"/>
        <end position="233"/>
    </location>
</feature>
<keyword evidence="3" id="KW-0732">Signal</keyword>
<keyword evidence="6" id="KW-1185">Reference proteome</keyword>
<dbReference type="AlphaFoldDB" id="A0A401PML3"/>
<evidence type="ECO:0000313" key="6">
    <source>
        <dbReference type="Proteomes" id="UP000288216"/>
    </source>
</evidence>
<evidence type="ECO:0000313" key="5">
    <source>
        <dbReference type="EMBL" id="GCB74394.1"/>
    </source>
</evidence>
<dbReference type="STRING" id="75743.A0A401PML3"/>
<dbReference type="EMBL" id="BFAA01000952">
    <property type="protein sequence ID" value="GCB74394.1"/>
    <property type="molecule type" value="Genomic_DNA"/>
</dbReference>
<feature type="signal peptide" evidence="3">
    <location>
        <begin position="1"/>
        <end position="22"/>
    </location>
</feature>
<gene>
    <name evidence="5" type="ORF">scyTo_0003484</name>
</gene>
<feature type="chain" id="PRO_5019582878" description="Thrombospondin-like N-terminal domain-containing protein" evidence="3">
    <location>
        <begin position="23"/>
        <end position="314"/>
    </location>
</feature>
<dbReference type="OMA" id="CCELQEC"/>
<dbReference type="Proteomes" id="UP000288216">
    <property type="component" value="Unassembled WGS sequence"/>
</dbReference>